<sequence>MARLMNKTGVSLQQKAEVWTEDVSATRRQEPRRQSHLLQRLVPVWVLSQTYRGGGGRRAMRALVSHQPSSSNATLLPFTKGEIISVLVQQPRNGWLYGRAESSARLVSQLENCLCARMVPSFLCGSLDDPPKSTMSSNSSVRSSSSLSSQLSQSGSSTHSPAPPSQAPPPPPPAPSLSSMSQMSKDLPPVSQPASNSQPKSSSEKKGAEQPRPELFPRGTNPFATVKLKPTKTNDRSAPKLRR</sequence>
<feature type="compositionally biased region" description="Polar residues" evidence="1">
    <location>
        <begin position="192"/>
        <end position="201"/>
    </location>
</feature>
<feature type="region of interest" description="Disordered" evidence="1">
    <location>
        <begin position="129"/>
        <end position="243"/>
    </location>
</feature>
<reference evidence="3" key="1">
    <citation type="submission" date="2024-04" db="EMBL/GenBank/DDBJ databases">
        <title>Salinicola lusitanus LLJ914,a marine bacterium isolated from the Okinawa Trough.</title>
        <authorList>
            <person name="Li J."/>
        </authorList>
    </citation>
    <scope>NUCLEOTIDE SEQUENCE [LARGE SCALE GENOMIC DNA]</scope>
</reference>
<organism evidence="2 3">
    <name type="scientific">Mugilogobius chulae</name>
    <name type="common">yellowstripe goby</name>
    <dbReference type="NCBI Taxonomy" id="88201"/>
    <lineage>
        <taxon>Eukaryota</taxon>
        <taxon>Metazoa</taxon>
        <taxon>Chordata</taxon>
        <taxon>Craniata</taxon>
        <taxon>Vertebrata</taxon>
        <taxon>Euteleostomi</taxon>
        <taxon>Actinopterygii</taxon>
        <taxon>Neopterygii</taxon>
        <taxon>Teleostei</taxon>
        <taxon>Neoteleostei</taxon>
        <taxon>Acanthomorphata</taxon>
        <taxon>Gobiaria</taxon>
        <taxon>Gobiiformes</taxon>
        <taxon>Gobioidei</taxon>
        <taxon>Gobiidae</taxon>
        <taxon>Gobionellinae</taxon>
        <taxon>Mugilogobius</taxon>
    </lineage>
</organism>
<feature type="compositionally biased region" description="Pro residues" evidence="1">
    <location>
        <begin position="161"/>
        <end position="175"/>
    </location>
</feature>
<feature type="compositionally biased region" description="Basic and acidic residues" evidence="1">
    <location>
        <begin position="232"/>
        <end position="243"/>
    </location>
</feature>
<evidence type="ECO:0000313" key="3">
    <source>
        <dbReference type="Proteomes" id="UP001460270"/>
    </source>
</evidence>
<comment type="caution">
    <text evidence="2">The sequence shown here is derived from an EMBL/GenBank/DDBJ whole genome shotgun (WGS) entry which is preliminary data.</text>
</comment>
<dbReference type="PANTHER" id="PTHR14206">
    <property type="entry name" value="BRAIN-SPECIFIC ANGIOGENESIS INHIBITOR 1-ASSOCIATED PROTEIN 2"/>
    <property type="match status" value="1"/>
</dbReference>
<dbReference type="Gene3D" id="2.30.30.40">
    <property type="entry name" value="SH3 Domains"/>
    <property type="match status" value="1"/>
</dbReference>
<dbReference type="AlphaFoldDB" id="A0AAW0Q5F4"/>
<dbReference type="Proteomes" id="UP001460270">
    <property type="component" value="Unassembled WGS sequence"/>
</dbReference>
<evidence type="ECO:0000256" key="1">
    <source>
        <dbReference type="SAM" id="MobiDB-lite"/>
    </source>
</evidence>
<dbReference type="SUPFAM" id="SSF50044">
    <property type="entry name" value="SH3-domain"/>
    <property type="match status" value="1"/>
</dbReference>
<dbReference type="GO" id="GO:0005654">
    <property type="term" value="C:nucleoplasm"/>
    <property type="evidence" value="ECO:0007669"/>
    <property type="project" value="TreeGrafter"/>
</dbReference>
<dbReference type="GO" id="GO:0051764">
    <property type="term" value="P:actin crosslink formation"/>
    <property type="evidence" value="ECO:0007669"/>
    <property type="project" value="TreeGrafter"/>
</dbReference>
<dbReference type="GO" id="GO:0005829">
    <property type="term" value="C:cytosol"/>
    <property type="evidence" value="ECO:0007669"/>
    <property type="project" value="TreeGrafter"/>
</dbReference>
<name>A0AAW0Q5F4_9GOBI</name>
<protein>
    <recommendedName>
        <fullName evidence="4">SH3 domain-containing protein</fullName>
    </recommendedName>
</protein>
<feature type="compositionally biased region" description="Low complexity" evidence="1">
    <location>
        <begin position="133"/>
        <end position="160"/>
    </location>
</feature>
<gene>
    <name evidence="2" type="ORF">WMY93_002773</name>
</gene>
<dbReference type="PANTHER" id="PTHR14206:SF5">
    <property type="entry name" value="BRAIN-SPECIFIC ANGIOGENESIS INHIBITOR 1-ASSOCIATED PROTEIN 2-LIKE PROTEIN 2"/>
    <property type="match status" value="1"/>
</dbReference>
<accession>A0AAW0Q5F4</accession>
<dbReference type="InterPro" id="IPR027681">
    <property type="entry name" value="IRSp53/IRTKS/Pinkbar"/>
</dbReference>
<dbReference type="GO" id="GO:0030838">
    <property type="term" value="P:positive regulation of actin filament polymerization"/>
    <property type="evidence" value="ECO:0007669"/>
    <property type="project" value="TreeGrafter"/>
</dbReference>
<feature type="compositionally biased region" description="Basic and acidic residues" evidence="1">
    <location>
        <begin position="202"/>
        <end position="212"/>
    </location>
</feature>
<evidence type="ECO:0008006" key="4">
    <source>
        <dbReference type="Google" id="ProtNLM"/>
    </source>
</evidence>
<dbReference type="InterPro" id="IPR036028">
    <property type="entry name" value="SH3-like_dom_sf"/>
</dbReference>
<keyword evidence="3" id="KW-1185">Reference proteome</keyword>
<proteinExistence type="predicted"/>
<evidence type="ECO:0000313" key="2">
    <source>
        <dbReference type="EMBL" id="KAK7939447.1"/>
    </source>
</evidence>
<dbReference type="GO" id="GO:0051017">
    <property type="term" value="P:actin filament bundle assembly"/>
    <property type="evidence" value="ECO:0007669"/>
    <property type="project" value="TreeGrafter"/>
</dbReference>
<dbReference type="EMBL" id="JBBPFD010000002">
    <property type="protein sequence ID" value="KAK7939447.1"/>
    <property type="molecule type" value="Genomic_DNA"/>
</dbReference>